<dbReference type="InterPro" id="IPR008183">
    <property type="entry name" value="Aldose_1/G6P_1-epimerase"/>
</dbReference>
<evidence type="ECO:0000256" key="4">
    <source>
        <dbReference type="ARBA" id="ARBA00013185"/>
    </source>
</evidence>
<organism evidence="12 13">
    <name type="scientific">Vagococcus elongatus</name>
    <dbReference type="NCBI Taxonomy" id="180344"/>
    <lineage>
        <taxon>Bacteria</taxon>
        <taxon>Bacillati</taxon>
        <taxon>Bacillota</taxon>
        <taxon>Bacilli</taxon>
        <taxon>Lactobacillales</taxon>
        <taxon>Enterococcaceae</taxon>
        <taxon>Vagococcus</taxon>
    </lineage>
</organism>
<feature type="active site" description="Proton donor" evidence="9">
    <location>
        <position position="176"/>
    </location>
</feature>
<evidence type="ECO:0000256" key="5">
    <source>
        <dbReference type="ARBA" id="ARBA00014165"/>
    </source>
</evidence>
<dbReference type="RefSeq" id="WP_126809681.1">
    <property type="nucleotide sequence ID" value="NZ_NGKA01000017.1"/>
</dbReference>
<comment type="caution">
    <text evidence="12">The sequence shown here is derived from an EMBL/GenBank/DDBJ whole genome shotgun (WGS) entry which is preliminary data.</text>
</comment>
<evidence type="ECO:0000256" key="7">
    <source>
        <dbReference type="ARBA" id="ARBA00023277"/>
    </source>
</evidence>
<accession>A0A430APK2</accession>
<dbReference type="GO" id="GO:0004034">
    <property type="term" value="F:aldose 1-epimerase activity"/>
    <property type="evidence" value="ECO:0007669"/>
    <property type="project" value="UniProtKB-EC"/>
</dbReference>
<feature type="active site" description="Proton acceptor" evidence="9">
    <location>
        <position position="307"/>
    </location>
</feature>
<dbReference type="PANTHER" id="PTHR10091">
    <property type="entry name" value="ALDOSE-1-EPIMERASE"/>
    <property type="match status" value="1"/>
</dbReference>
<comment type="similarity">
    <text evidence="3 8">Belongs to the aldose epimerase family.</text>
</comment>
<dbReference type="GO" id="GO:0006006">
    <property type="term" value="P:glucose metabolic process"/>
    <property type="evidence" value="ECO:0007669"/>
    <property type="project" value="TreeGrafter"/>
</dbReference>
<dbReference type="UniPathway" id="UPA00242"/>
<evidence type="ECO:0000256" key="10">
    <source>
        <dbReference type="PIRSR" id="PIRSR005096-2"/>
    </source>
</evidence>
<dbReference type="PANTHER" id="PTHR10091:SF0">
    <property type="entry name" value="GALACTOSE MUTAROTASE"/>
    <property type="match status" value="1"/>
</dbReference>
<dbReference type="EC" id="5.1.3.3" evidence="4 8"/>
<dbReference type="EMBL" id="NGKA01000017">
    <property type="protein sequence ID" value="RSU09995.1"/>
    <property type="molecule type" value="Genomic_DNA"/>
</dbReference>
<dbReference type="GO" id="GO:0005737">
    <property type="term" value="C:cytoplasm"/>
    <property type="evidence" value="ECO:0007669"/>
    <property type="project" value="TreeGrafter"/>
</dbReference>
<dbReference type="NCBIfam" id="NF008277">
    <property type="entry name" value="PRK11055.1"/>
    <property type="match status" value="1"/>
</dbReference>
<keyword evidence="13" id="KW-1185">Reference proteome</keyword>
<dbReference type="InterPro" id="IPR047215">
    <property type="entry name" value="Galactose_mutarotase-like"/>
</dbReference>
<keyword evidence="7 8" id="KW-0119">Carbohydrate metabolism</keyword>
<dbReference type="CDD" id="cd09019">
    <property type="entry name" value="galactose_mutarotase_like"/>
    <property type="match status" value="1"/>
</dbReference>
<evidence type="ECO:0000313" key="12">
    <source>
        <dbReference type="EMBL" id="RSU09995.1"/>
    </source>
</evidence>
<sequence>MKISTTNFGANATLYTLENDHQVKLMATDLGARIVKWLVPQQEGHTNIVLGFDKGEDYQTIDSYLGSTIGRVAGRITDGKFEIDGTKYQVTTQPEQSNNTLHGGPDSFETKLWQAETFVGTDYVQIVFHYQSPDGENGFPGNMAISVTYTLNNNNEWRIDYKATTDKATLFNPTNHVYFNLTDNHEQTVHQHKMQLASDSFAVINDDVTVTGELRSVMDTPFDFRDAQPLTQIYESDYPQNTLVGGLDHPFVLREDVPVQAKLISPDEKISVEMTTTEPAVVVFSGNFGPEAPGVKKVKNFTGITLETQELPGAIEFENFGDIVLKPENTFTSTTTYKVNF</sequence>
<evidence type="ECO:0000256" key="2">
    <source>
        <dbReference type="ARBA" id="ARBA00005028"/>
    </source>
</evidence>
<name>A0A430APK2_9ENTE</name>
<feature type="binding site" evidence="11">
    <location>
        <begin position="176"/>
        <end position="178"/>
    </location>
    <ligand>
        <name>beta-D-galactose</name>
        <dbReference type="ChEBI" id="CHEBI:27667"/>
    </ligand>
</feature>
<dbReference type="Gene3D" id="2.70.98.10">
    <property type="match status" value="1"/>
</dbReference>
<dbReference type="InterPro" id="IPR014718">
    <property type="entry name" value="GH-type_carb-bd"/>
</dbReference>
<evidence type="ECO:0000313" key="13">
    <source>
        <dbReference type="Proteomes" id="UP000287605"/>
    </source>
</evidence>
<dbReference type="InterPro" id="IPR011013">
    <property type="entry name" value="Gal_mutarotase_sf_dom"/>
</dbReference>
<evidence type="ECO:0000256" key="3">
    <source>
        <dbReference type="ARBA" id="ARBA00006206"/>
    </source>
</evidence>
<comment type="pathway">
    <text evidence="2 8">Carbohydrate metabolism; hexose metabolism.</text>
</comment>
<evidence type="ECO:0000256" key="6">
    <source>
        <dbReference type="ARBA" id="ARBA00023235"/>
    </source>
</evidence>
<evidence type="ECO:0000256" key="8">
    <source>
        <dbReference type="PIRNR" id="PIRNR005096"/>
    </source>
</evidence>
<dbReference type="Pfam" id="PF01263">
    <property type="entry name" value="Aldose_epim"/>
    <property type="match status" value="1"/>
</dbReference>
<dbReference type="AlphaFoldDB" id="A0A430APK2"/>
<dbReference type="GO" id="GO:0033499">
    <property type="term" value="P:galactose catabolic process via UDP-galactose, Leloir pathway"/>
    <property type="evidence" value="ECO:0007669"/>
    <property type="project" value="TreeGrafter"/>
</dbReference>
<proteinExistence type="inferred from homology"/>
<dbReference type="PROSITE" id="PS00545">
    <property type="entry name" value="ALDOSE_1_EPIMERASE"/>
    <property type="match status" value="1"/>
</dbReference>
<evidence type="ECO:0000256" key="9">
    <source>
        <dbReference type="PIRSR" id="PIRSR005096-1"/>
    </source>
</evidence>
<evidence type="ECO:0000256" key="11">
    <source>
        <dbReference type="PIRSR" id="PIRSR005096-3"/>
    </source>
</evidence>
<evidence type="ECO:0000256" key="1">
    <source>
        <dbReference type="ARBA" id="ARBA00001614"/>
    </source>
</evidence>
<gene>
    <name evidence="12" type="ORF">CBF29_10490</name>
</gene>
<feature type="binding site" evidence="10">
    <location>
        <position position="248"/>
    </location>
    <ligand>
        <name>beta-D-galactose</name>
        <dbReference type="ChEBI" id="CHEBI:27667"/>
    </ligand>
</feature>
<dbReference type="PIRSF" id="PIRSF005096">
    <property type="entry name" value="GALM"/>
    <property type="match status" value="1"/>
</dbReference>
<dbReference type="SUPFAM" id="SSF74650">
    <property type="entry name" value="Galactose mutarotase-like"/>
    <property type="match status" value="1"/>
</dbReference>
<keyword evidence="6 8" id="KW-0413">Isomerase</keyword>
<dbReference type="InterPro" id="IPR018052">
    <property type="entry name" value="Ald1_epimerase_CS"/>
</dbReference>
<comment type="catalytic activity">
    <reaction evidence="1 8">
        <text>alpha-D-glucose = beta-D-glucose</text>
        <dbReference type="Rhea" id="RHEA:10264"/>
        <dbReference type="ChEBI" id="CHEBI:15903"/>
        <dbReference type="ChEBI" id="CHEBI:17925"/>
        <dbReference type="EC" id="5.1.3.3"/>
    </reaction>
</comment>
<dbReference type="GO" id="GO:0030246">
    <property type="term" value="F:carbohydrate binding"/>
    <property type="evidence" value="ECO:0007669"/>
    <property type="project" value="InterPro"/>
</dbReference>
<dbReference type="InterPro" id="IPR015443">
    <property type="entry name" value="Aldose_1-epimerase"/>
</dbReference>
<dbReference type="OrthoDB" id="9779408at2"/>
<protein>
    <recommendedName>
        <fullName evidence="5 8">Aldose 1-epimerase</fullName>
        <ecNumber evidence="4 8">5.1.3.3</ecNumber>
    </recommendedName>
</protein>
<reference evidence="12 13" key="1">
    <citation type="submission" date="2017-05" db="EMBL/GenBank/DDBJ databases">
        <title>Vagococcus spp. assemblies.</title>
        <authorList>
            <person name="Gulvik C.A."/>
        </authorList>
    </citation>
    <scope>NUCLEOTIDE SEQUENCE [LARGE SCALE GENOMIC DNA]</scope>
    <source>
        <strain evidence="12 13">CCUG 51432</strain>
    </source>
</reference>
<dbReference type="Proteomes" id="UP000287605">
    <property type="component" value="Unassembled WGS sequence"/>
</dbReference>